<feature type="region of interest" description="Disordered" evidence="1">
    <location>
        <begin position="149"/>
        <end position="190"/>
    </location>
</feature>
<name>A0A8U0QHI6_SALNM</name>
<feature type="region of interest" description="Disordered" evidence="1">
    <location>
        <begin position="1"/>
        <end position="133"/>
    </location>
</feature>
<evidence type="ECO:0000313" key="3">
    <source>
        <dbReference type="RefSeq" id="XP_038843482.1"/>
    </source>
</evidence>
<dbReference type="RefSeq" id="XP_038843482.1">
    <property type="nucleotide sequence ID" value="XM_038987554.1"/>
</dbReference>
<feature type="compositionally biased region" description="Polar residues" evidence="1">
    <location>
        <begin position="169"/>
        <end position="182"/>
    </location>
</feature>
<dbReference type="Proteomes" id="UP000808372">
    <property type="component" value="Unplaced"/>
</dbReference>
<gene>
    <name evidence="3" type="primary">LOC120042752</name>
</gene>
<keyword evidence="2" id="KW-1185">Reference proteome</keyword>
<dbReference type="GeneID" id="120042752"/>
<reference evidence="3" key="1">
    <citation type="submission" date="2025-08" db="UniProtKB">
        <authorList>
            <consortium name="RefSeq"/>
        </authorList>
    </citation>
    <scope>IDENTIFICATION</scope>
    <source>
        <tissue evidence="3">White muscle</tissue>
    </source>
</reference>
<dbReference type="AlphaFoldDB" id="A0A8U0QHI6"/>
<accession>A0A8U0QHI6</accession>
<feature type="compositionally biased region" description="Acidic residues" evidence="1">
    <location>
        <begin position="10"/>
        <end position="29"/>
    </location>
</feature>
<dbReference type="KEGG" id="snh:120042752"/>
<protein>
    <submittedName>
        <fullName evidence="3">Zinc finger CCHC domain-containing protein 7-like</fullName>
    </submittedName>
</protein>
<organism evidence="2 3">
    <name type="scientific">Salvelinus namaycush</name>
    <name type="common">Lake trout</name>
    <name type="synonym">Salmo namaycush</name>
    <dbReference type="NCBI Taxonomy" id="8040"/>
    <lineage>
        <taxon>Eukaryota</taxon>
        <taxon>Metazoa</taxon>
        <taxon>Chordata</taxon>
        <taxon>Craniata</taxon>
        <taxon>Vertebrata</taxon>
        <taxon>Euteleostomi</taxon>
        <taxon>Actinopterygii</taxon>
        <taxon>Neopterygii</taxon>
        <taxon>Teleostei</taxon>
        <taxon>Protacanthopterygii</taxon>
        <taxon>Salmoniformes</taxon>
        <taxon>Salmonidae</taxon>
        <taxon>Salmoninae</taxon>
        <taxon>Salvelinus</taxon>
    </lineage>
</organism>
<evidence type="ECO:0000256" key="1">
    <source>
        <dbReference type="SAM" id="MobiDB-lite"/>
    </source>
</evidence>
<sequence>MFGGYVDRAELEDELYGEESEGSEVDGSELEFRLYSQLHYSSNPGEREEEEEEEEDRRLSSSHGENPGEREEEEDGSKAKRQQPPKSHDHGNRDLRKHLLGDTEQKKPKVKQKTQQGMKQQRGLSKGDPRRQRLFQEVIVIDSSQDDVITVSDNTEEDDGVCAVKGQRSKTGSLQASTTAPQRNPAPKRRCSVVDSDSVVVLDSVVLDSGADSDSLESWMILGSGKQDGDQDIILNLEGEGDIKALAAV</sequence>
<feature type="compositionally biased region" description="Basic and acidic residues" evidence="1">
    <location>
        <begin position="86"/>
        <end position="107"/>
    </location>
</feature>
<evidence type="ECO:0000313" key="2">
    <source>
        <dbReference type="Proteomes" id="UP000808372"/>
    </source>
</evidence>
<proteinExistence type="predicted"/>